<dbReference type="AlphaFoldDB" id="A0A5A8DNQ0"/>
<feature type="transmembrane region" description="Helical" evidence="6">
    <location>
        <begin position="223"/>
        <end position="243"/>
    </location>
</feature>
<keyword evidence="5 6" id="KW-0472">Membrane</keyword>
<feature type="transmembrane region" description="Helical" evidence="6">
    <location>
        <begin position="148"/>
        <end position="171"/>
    </location>
</feature>
<dbReference type="Pfam" id="PF01027">
    <property type="entry name" value="Bax1-I"/>
    <property type="match status" value="1"/>
</dbReference>
<dbReference type="EMBL" id="VLTO01000088">
    <property type="protein sequence ID" value="KAA0166347.1"/>
    <property type="molecule type" value="Genomic_DNA"/>
</dbReference>
<feature type="transmembrane region" description="Helical" evidence="6">
    <location>
        <begin position="183"/>
        <end position="203"/>
    </location>
</feature>
<proteinExistence type="inferred from homology"/>
<evidence type="ECO:0000313" key="11">
    <source>
        <dbReference type="Proteomes" id="UP000324907"/>
    </source>
</evidence>
<evidence type="ECO:0000256" key="6">
    <source>
        <dbReference type="RuleBase" id="RU004379"/>
    </source>
</evidence>
<evidence type="ECO:0000313" key="10">
    <source>
        <dbReference type="Proteomes" id="UP000322899"/>
    </source>
</evidence>
<dbReference type="Proteomes" id="UP000322899">
    <property type="component" value="Unassembled WGS sequence"/>
</dbReference>
<dbReference type="PANTHER" id="PTHR23291:SF32">
    <property type="entry name" value="BAX INHIBITOR 1"/>
    <property type="match status" value="1"/>
</dbReference>
<dbReference type="InterPro" id="IPR006214">
    <property type="entry name" value="Bax_inhibitor_1-related"/>
</dbReference>
<dbReference type="Proteomes" id="UP000324907">
    <property type="component" value="Unassembled WGS sequence"/>
</dbReference>
<dbReference type="EMBL" id="VLTL01000022">
    <property type="protein sequence ID" value="KAA0169455.1"/>
    <property type="molecule type" value="Genomic_DNA"/>
</dbReference>
<feature type="transmembrane region" description="Helical" evidence="6">
    <location>
        <begin position="67"/>
        <end position="87"/>
    </location>
</feature>
<feature type="transmembrane region" description="Helical" evidence="6">
    <location>
        <begin position="37"/>
        <end position="60"/>
    </location>
</feature>
<evidence type="ECO:0000313" key="12">
    <source>
        <dbReference type="Proteomes" id="UP000325113"/>
    </source>
</evidence>
<evidence type="ECO:0000256" key="2">
    <source>
        <dbReference type="ARBA" id="ARBA00010350"/>
    </source>
</evidence>
<evidence type="ECO:0000313" key="7">
    <source>
        <dbReference type="EMBL" id="KAA0166347.1"/>
    </source>
</evidence>
<keyword evidence="4 6" id="KW-1133">Transmembrane helix</keyword>
<feature type="transmembrane region" description="Helical" evidence="6">
    <location>
        <begin position="120"/>
        <end position="142"/>
    </location>
</feature>
<reference evidence="10 11" key="1">
    <citation type="submission" date="2019-07" db="EMBL/GenBank/DDBJ databases">
        <title>Genomes of Cafeteria roenbergensis.</title>
        <authorList>
            <person name="Fischer M.G."/>
            <person name="Hackl T."/>
            <person name="Roman M."/>
        </authorList>
    </citation>
    <scope>NUCLEOTIDE SEQUENCE [LARGE SCALE GENOMIC DNA]</scope>
    <source>
        <strain evidence="8 12">Cflag</strain>
        <strain evidence="7 10">E4-10P</strain>
        <strain evidence="9 11">RCC970-E3</strain>
    </source>
</reference>
<dbReference type="GO" id="GO:0016020">
    <property type="term" value="C:membrane"/>
    <property type="evidence" value="ECO:0007669"/>
    <property type="project" value="UniProtKB-SubCell"/>
</dbReference>
<gene>
    <name evidence="7" type="ORF">FNF27_07509</name>
    <name evidence="9" type="ORF">FNF28_02067</name>
    <name evidence="8" type="ORF">FNF31_01253</name>
</gene>
<evidence type="ECO:0008006" key="13">
    <source>
        <dbReference type="Google" id="ProtNLM"/>
    </source>
</evidence>
<sequence length="255" mass="27220">MNVLDSTLGSMNFDWKDVFKGTPVLDERVLEHLRTTYVLLAVTAATASAGCAAAIFIPGMLWLMSGFIGRILCFAATSFLGAAVANSTGSAKIGMLMAFGGAVGASLAPLISLAADVDPALVLSAALVTVAIFGTFTFIAMLTSDRPMLYLGGMLMSALGWMFFAGMINTLLGARTLFMTVELFFGLFIFCGFVIFDTQVLLARADEKLAAGGRLTTDDAATAAVRLFLDAVNIFVRVLIILIRNSQKKERKERK</sequence>
<dbReference type="Proteomes" id="UP000325113">
    <property type="component" value="Unassembled WGS sequence"/>
</dbReference>
<comment type="similarity">
    <text evidence="2 6">Belongs to the BI1 family.</text>
</comment>
<evidence type="ECO:0000256" key="5">
    <source>
        <dbReference type="ARBA" id="ARBA00023136"/>
    </source>
</evidence>
<dbReference type="OrthoDB" id="1277691at2759"/>
<name>A0A5A8DNQ0_CAFRO</name>
<protein>
    <recommendedName>
        <fullName evidence="13">Bax inhibitor 1</fullName>
    </recommendedName>
</protein>
<feature type="transmembrane region" description="Helical" evidence="6">
    <location>
        <begin position="93"/>
        <end position="113"/>
    </location>
</feature>
<keyword evidence="3 6" id="KW-0812">Transmembrane</keyword>
<evidence type="ECO:0000256" key="4">
    <source>
        <dbReference type="ARBA" id="ARBA00022989"/>
    </source>
</evidence>
<accession>A0A5A8DNQ0</accession>
<comment type="caution">
    <text evidence="8">The sequence shown here is derived from an EMBL/GenBank/DDBJ whole genome shotgun (WGS) entry which is preliminary data.</text>
</comment>
<comment type="subcellular location">
    <subcellularLocation>
        <location evidence="1">Membrane</location>
        <topology evidence="1">Multi-pass membrane protein</topology>
    </subcellularLocation>
</comment>
<dbReference type="PANTHER" id="PTHR23291">
    <property type="entry name" value="BAX INHIBITOR-RELATED"/>
    <property type="match status" value="1"/>
</dbReference>
<evidence type="ECO:0000313" key="9">
    <source>
        <dbReference type="EMBL" id="KAA0169455.1"/>
    </source>
</evidence>
<evidence type="ECO:0000256" key="1">
    <source>
        <dbReference type="ARBA" id="ARBA00004141"/>
    </source>
</evidence>
<dbReference type="EMBL" id="VLTM01000007">
    <property type="protein sequence ID" value="KAA0166878.1"/>
    <property type="molecule type" value="Genomic_DNA"/>
</dbReference>
<evidence type="ECO:0000313" key="8">
    <source>
        <dbReference type="EMBL" id="KAA0166878.1"/>
    </source>
</evidence>
<evidence type="ECO:0000256" key="3">
    <source>
        <dbReference type="ARBA" id="ARBA00022692"/>
    </source>
</evidence>
<organism evidence="8 12">
    <name type="scientific">Cafeteria roenbergensis</name>
    <name type="common">Marine flagellate</name>
    <dbReference type="NCBI Taxonomy" id="33653"/>
    <lineage>
        <taxon>Eukaryota</taxon>
        <taxon>Sar</taxon>
        <taxon>Stramenopiles</taxon>
        <taxon>Bigyra</taxon>
        <taxon>Opalozoa</taxon>
        <taxon>Bicosoecida</taxon>
        <taxon>Cafeteriaceae</taxon>
        <taxon>Cafeteria</taxon>
    </lineage>
</organism>